<dbReference type="EMBL" id="QTSX02003632">
    <property type="protein sequence ID" value="KAJ9069419.1"/>
    <property type="molecule type" value="Genomic_DNA"/>
</dbReference>
<organism evidence="1 2">
    <name type="scientific">Entomophthora muscae</name>
    <dbReference type="NCBI Taxonomy" id="34485"/>
    <lineage>
        <taxon>Eukaryota</taxon>
        <taxon>Fungi</taxon>
        <taxon>Fungi incertae sedis</taxon>
        <taxon>Zoopagomycota</taxon>
        <taxon>Entomophthoromycotina</taxon>
        <taxon>Entomophthoromycetes</taxon>
        <taxon>Entomophthorales</taxon>
        <taxon>Entomophthoraceae</taxon>
        <taxon>Entomophthora</taxon>
    </lineage>
</organism>
<gene>
    <name evidence="1" type="ORF">DSO57_1018647</name>
</gene>
<comment type="caution">
    <text evidence="1">The sequence shown here is derived from an EMBL/GenBank/DDBJ whole genome shotgun (WGS) entry which is preliminary data.</text>
</comment>
<name>A0ACC2T4E4_9FUNG</name>
<dbReference type="Proteomes" id="UP001165960">
    <property type="component" value="Unassembled WGS sequence"/>
</dbReference>
<proteinExistence type="predicted"/>
<protein>
    <submittedName>
        <fullName evidence="1">Uncharacterized protein</fullName>
    </submittedName>
</protein>
<sequence length="1926" mass="216550">MSLLWKPFSKSMRVLNRLNSNKRDKEDPLNQDMIRSLASNHEQVQQRIFTKWINMQLEGSGIKITSVEKDLRDGHALHALLKQLTNFPIQDIDKKNTRFHQLSNVSICLEFLENNLGELSNIGSIDIVDGNLKLTLGLLWLIILRFQIQKVISFEDVSIPNSPLSTEGSPGIQSLHSSDSLAPYNRTGSSTNIISKNTGKAGDPKKFLLEWVQGQLRRYEGLIPQVRDFNCSWQSGLAFAGLIHRHDSTLVPNLGDMVERVSRDRDEWRDVLDTSFRIAKEGMGIASLLEPDDILSATIPDEKIIMMYVSEFYKVMSAKQAREDYQEQLQLEGLVNQFMQLSASVSTQIEKFYTAFDNASFDYFTASPNQLEEFSHIQRQRSKSLNDYEPTVETLTKSASSILSSEISLDPELKASVTQSRDQILSRWSGLQEILAESERKLDEIQNWGELNRRITQLDEQLKNLGSLCSDFLELKDSLSEKERCERLEALKAATLEGADQLKELKEIAGSTAPPHIHQRLKRCGELIDIAQLNIQRFHVSLQVDDFTTYLADALHKLSHKRAELRKLIKASTWAPESQSYEEIEEQRVGQLQWKNAEGEALVAEVKAKCTAIRQTIGDAPFEQSAQLELVLRKENEIMVSWKEIERILSVQELLMQQFASVERLAAKIKTAKQGVDQLQKESDAQDFGENFEARADQCLDNIEALHEERQQLPFPQLPETMGSDDFIANHISNHLDILTQRLMTLRSGRETHQEEDQLFELFSRVQMEGDELAASTDQHMAWIEGNLGLLAKVTHPDAPTLFDQISAKKEELEAQNVRLEEQRQALSQRIESLLPQIKPKSQIDQLQTIQSQMDARRESIESLTFKLMEILGVGQHMLSRIAFSLSLQSKISALRKELSSCRPAHTTQDALLAWSRRLEELDNTRSVPFPTCNTVAFSHITQLNDYLTACIRSTDSAIAKATQELASLETQVQNQPFEQFLKQADDFISSSKSLINITKKTLTTYQLKSTDGSQVMTAKSSALSMFVTSLQEKSAALQADHVLLNDQFESLKEKSNSRHSASVSKKTELDSAWKEFSATIDSVPIIHQQVQELTTRFSQLHQVDSTIQQTRSDIIDLLNANVEDMDSQINLLKEMLSKISLLLGRVAVYESPELSPQTPSDIAQVHIINRQALKELIRQIDVSLSATQLLFTTNCEKAQKHQTQAVNCSQWEAWCRQQGELLEDEQRLMRSTLWKDASTSGLELLSKAKGTRIQLQDKLAQNQAQFEATIEPLDSTAENSARTAFKDLSSAITFQLAAIPKAMALSSHWALVQQAQHSISHHKGLLNRKPLNPNDLDAIRSFIEDDSSELSQAYIAYNASVSDFTELNQSLDDNIFLFVDPLRLEELVQASLAIPVNWEQLKRLANEMRDLLQASDMCRIIHERIELLHDKVNAIKVTGQSKKATELAQTQLSEIDYELKDKVLAQIRQWQNLVFSLPRDNANWSGKVKLTGEMIDLVTRAIDEKQHRLSTHQDQVQLLALCDEIDQKVGNYLATIDAITKDVEKSSTFLADLEKAATRLTEARDAVTTFINDGLDKVVEGASCIGDWQLEERAQVLPAQWDEVRQMGVELQAKLDKRIGLKQDAVQAQSLKKVQRAKLRAPLKYIPPNKDTVKSRYMTGVAEKKEKNDSQPPKGKPSPNVYVADMKDALDVEVARVVNSYPQVVKVIRDNETGKYWIGEKDPKLCFCRVLRSNLVMVRIGGGWSELSKYIADHAVDNPDYRSMSRSQSRTPSRAGSSLGTIYERNNFKSPSPSFGRRTMSPVSFSPRPGGRVLSPLSGLHDSSRLSGTMASMSNFGEVHSRSATPSLPSDPSFARHTVSSLSKSRPISRCESPSAQGASSPNSITMSPKSLSSPLAPRSPLTSAKKLSSTISKASTSTSKKPLP</sequence>
<evidence type="ECO:0000313" key="1">
    <source>
        <dbReference type="EMBL" id="KAJ9069419.1"/>
    </source>
</evidence>
<evidence type="ECO:0000313" key="2">
    <source>
        <dbReference type="Proteomes" id="UP001165960"/>
    </source>
</evidence>
<reference evidence="1" key="1">
    <citation type="submission" date="2022-04" db="EMBL/GenBank/DDBJ databases">
        <title>Genome of the entomopathogenic fungus Entomophthora muscae.</title>
        <authorList>
            <person name="Elya C."/>
            <person name="Lovett B.R."/>
            <person name="Lee E."/>
            <person name="Macias A.M."/>
            <person name="Hajek A.E."/>
            <person name="De Bivort B.L."/>
            <person name="Kasson M.T."/>
            <person name="De Fine Licht H.H."/>
            <person name="Stajich J.E."/>
        </authorList>
    </citation>
    <scope>NUCLEOTIDE SEQUENCE</scope>
    <source>
        <strain evidence="1">Berkeley</strain>
    </source>
</reference>
<accession>A0ACC2T4E4</accession>
<keyword evidence="2" id="KW-1185">Reference proteome</keyword>